<dbReference type="SUPFAM" id="SSF55486">
    <property type="entry name" value="Metalloproteases ('zincins'), catalytic domain"/>
    <property type="match status" value="1"/>
</dbReference>
<sequence>MEKLKNTKVFLALLIVATFVIQSCSNADDVEPRNPDDPEGGITLYKVDGESITKEKDYPVTGSDLQDQANTQKHQEIWDLTKKIITPEYLAIIKEYVLYNGVSQESDAYVAKITDDLTQWQYGVAINYAYEEGFNNEGALQKSITHEFGHLLSLNDSQLDASISEANCPNYYPEDGCAKTGSFINTFYSTFWTDNLVKEFDNNSDNTTFFENNKDKFITEYAASSPIEDFAEVFAYFVLHDMPSSNSTAIKDLKILSFNEYPELVKIKTTIRARLNL</sequence>
<dbReference type="InterPro" id="IPR030890">
    <property type="entry name" value="LP_HExxH_w_TonB"/>
</dbReference>
<name>A0A2Z4GGY5_9BACT</name>
<dbReference type="Gene3D" id="3.40.390.10">
    <property type="entry name" value="Collagenase (Catalytic Domain)"/>
    <property type="match status" value="1"/>
</dbReference>
<keyword evidence="3" id="KW-1185">Reference proteome</keyword>
<evidence type="ECO:0000313" key="2">
    <source>
        <dbReference type="EMBL" id="AWW00285.1"/>
    </source>
</evidence>
<dbReference type="AlphaFoldDB" id="A0A2Z4GGY5"/>
<accession>A0A2Z4GGY5</accession>
<protein>
    <submittedName>
        <fullName evidence="2">Uncharacterized protein</fullName>
    </submittedName>
</protein>
<dbReference type="EMBL" id="CP029480">
    <property type="protein sequence ID" value="AWW00285.1"/>
    <property type="molecule type" value="Genomic_DNA"/>
</dbReference>
<dbReference type="Proteomes" id="UP000249873">
    <property type="component" value="Chromosome"/>
</dbReference>
<dbReference type="KEGG" id="als:DJ013_19755"/>
<reference evidence="2 3" key="1">
    <citation type="submission" date="2018-05" db="EMBL/GenBank/DDBJ databases">
        <title>Complete genome sequence of Arcticibacterium luteifluviistationis SM1504T, a cytophagaceae bacterium isolated from Arctic surface seawater.</title>
        <authorList>
            <person name="Li Y."/>
            <person name="Qin Q.-L."/>
        </authorList>
    </citation>
    <scope>NUCLEOTIDE SEQUENCE [LARGE SCALE GENOMIC DNA]</scope>
    <source>
        <strain evidence="2 3">SM1504</strain>
    </source>
</reference>
<organism evidence="2 3">
    <name type="scientific">Arcticibacterium luteifluviistationis</name>
    <dbReference type="NCBI Taxonomy" id="1784714"/>
    <lineage>
        <taxon>Bacteria</taxon>
        <taxon>Pseudomonadati</taxon>
        <taxon>Bacteroidota</taxon>
        <taxon>Cytophagia</taxon>
        <taxon>Cytophagales</taxon>
        <taxon>Leadbetterellaceae</taxon>
        <taxon>Arcticibacterium</taxon>
    </lineage>
</organism>
<dbReference type="Pfam" id="PF15890">
    <property type="entry name" value="Peptidase_Mx1"/>
    <property type="match status" value="1"/>
</dbReference>
<keyword evidence="1" id="KW-0732">Signal</keyword>
<proteinExistence type="predicted"/>
<evidence type="ECO:0000313" key="3">
    <source>
        <dbReference type="Proteomes" id="UP000249873"/>
    </source>
</evidence>
<feature type="signal peptide" evidence="1">
    <location>
        <begin position="1"/>
        <end position="27"/>
    </location>
</feature>
<dbReference type="GO" id="GO:0008237">
    <property type="term" value="F:metallopeptidase activity"/>
    <property type="evidence" value="ECO:0007669"/>
    <property type="project" value="InterPro"/>
</dbReference>
<dbReference type="OrthoDB" id="1114958at2"/>
<dbReference type="PROSITE" id="PS51257">
    <property type="entry name" value="PROKAR_LIPOPROTEIN"/>
    <property type="match status" value="1"/>
</dbReference>
<gene>
    <name evidence="2" type="ORF">DJ013_19755</name>
</gene>
<feature type="chain" id="PRO_5016366484" evidence="1">
    <location>
        <begin position="28"/>
        <end position="277"/>
    </location>
</feature>
<dbReference type="RefSeq" id="WP_111373652.1">
    <property type="nucleotide sequence ID" value="NZ_CP029480.1"/>
</dbReference>
<evidence type="ECO:0000256" key="1">
    <source>
        <dbReference type="SAM" id="SignalP"/>
    </source>
</evidence>
<dbReference type="InterPro" id="IPR024079">
    <property type="entry name" value="MetalloPept_cat_dom_sf"/>
</dbReference>